<comment type="caution">
    <text evidence="1">The sequence shown here is derived from an EMBL/GenBank/DDBJ whole genome shotgun (WGS) entry which is preliminary data.</text>
</comment>
<evidence type="ECO:0000313" key="1">
    <source>
        <dbReference type="EMBL" id="OAF68093.1"/>
    </source>
</evidence>
<proteinExistence type="predicted"/>
<sequence length="89" mass="9931">MMSKLMRYLLSGISFYSVQNKHFSTMCKAVYKAGPSFKPPTDGSIFDSIMDVAEERKHAHFIKNNIMTVINKLGSEKVVQIITDSAAAN</sequence>
<accession>A0A177B3A8</accession>
<name>A0A177B3A8_9BILA</name>
<organism evidence="1 2">
    <name type="scientific">Intoshia linei</name>
    <dbReference type="NCBI Taxonomy" id="1819745"/>
    <lineage>
        <taxon>Eukaryota</taxon>
        <taxon>Metazoa</taxon>
        <taxon>Spiralia</taxon>
        <taxon>Lophotrochozoa</taxon>
        <taxon>Mesozoa</taxon>
        <taxon>Orthonectida</taxon>
        <taxon>Rhopaluridae</taxon>
        <taxon>Intoshia</taxon>
    </lineage>
</organism>
<dbReference type="OrthoDB" id="2442898at2759"/>
<protein>
    <recommendedName>
        <fullName evidence="3">DUF659 domain-containing protein</fullName>
    </recommendedName>
</protein>
<dbReference type="Proteomes" id="UP000078046">
    <property type="component" value="Unassembled WGS sequence"/>
</dbReference>
<reference evidence="1 2" key="1">
    <citation type="submission" date="2016-04" db="EMBL/GenBank/DDBJ databases">
        <title>The genome of Intoshia linei affirms orthonectids as highly simplified spiralians.</title>
        <authorList>
            <person name="Mikhailov K.V."/>
            <person name="Slusarev G.S."/>
            <person name="Nikitin M.A."/>
            <person name="Logacheva M.D."/>
            <person name="Penin A."/>
            <person name="Aleoshin V."/>
            <person name="Panchin Y.V."/>
        </authorList>
    </citation>
    <scope>NUCLEOTIDE SEQUENCE [LARGE SCALE GENOMIC DNA]</scope>
    <source>
        <strain evidence="1">Intl2013</strain>
        <tissue evidence="1">Whole animal</tissue>
    </source>
</reference>
<feature type="non-terminal residue" evidence="1">
    <location>
        <position position="89"/>
    </location>
</feature>
<evidence type="ECO:0000313" key="2">
    <source>
        <dbReference type="Proteomes" id="UP000078046"/>
    </source>
</evidence>
<dbReference type="AlphaFoldDB" id="A0A177B3A8"/>
<dbReference type="EMBL" id="LWCA01000515">
    <property type="protein sequence ID" value="OAF68093.1"/>
    <property type="molecule type" value="Genomic_DNA"/>
</dbReference>
<evidence type="ECO:0008006" key="3">
    <source>
        <dbReference type="Google" id="ProtNLM"/>
    </source>
</evidence>
<gene>
    <name evidence="1" type="ORF">A3Q56_04163</name>
</gene>
<keyword evidence="2" id="KW-1185">Reference proteome</keyword>